<sequence>MIYIYLYTLTLGLILGSFFNVVGLRVPKNESIVRPRSHCPNCRRTLSTLELVPVFSYLFQKGKCKGCGTKISPIYPFFEAATGGLFVYAFYHFGFQWETIVALVFISLLVIVFISDIHYMIIPDKVLLFFAPILLILRYTIAPLEVWWDPLLGAAIGFILLLAIAVISKGGMGGGDIKLFAVIGIVLGWQGVLLAFFLSTLIGSIIGIIGLATKKMQRGKPIPFGPYIVMATLLVYFFETEILNWYWSLFFVG</sequence>
<proteinExistence type="inferred from homology"/>
<gene>
    <name evidence="13" type="ORF">BKP35_14355</name>
</gene>
<feature type="domain" description="Prepilin type IV endopeptidase peptidase" evidence="11">
    <location>
        <begin position="103"/>
        <end position="208"/>
    </location>
</feature>
<feature type="transmembrane region" description="Helical" evidence="10">
    <location>
        <begin position="179"/>
        <end position="212"/>
    </location>
</feature>
<comment type="caution">
    <text evidence="13">The sequence shown here is derived from an EMBL/GenBank/DDBJ whole genome shotgun (WGS) entry which is preliminary data.</text>
</comment>
<comment type="similarity">
    <text evidence="2 8">Belongs to the peptidase A24 family.</text>
</comment>
<keyword evidence="6 10" id="KW-1133">Transmembrane helix</keyword>
<feature type="transmembrane region" description="Helical" evidence="10">
    <location>
        <begin position="150"/>
        <end position="167"/>
    </location>
</feature>
<dbReference type="Gene3D" id="1.20.120.1220">
    <property type="match status" value="1"/>
</dbReference>
<keyword evidence="9" id="KW-0511">Multifunctional enzyme</keyword>
<evidence type="ECO:0000259" key="11">
    <source>
        <dbReference type="Pfam" id="PF01478"/>
    </source>
</evidence>
<keyword evidence="9" id="KW-0489">Methyltransferase</keyword>
<keyword evidence="3" id="KW-1003">Cell membrane</keyword>
<feature type="transmembrane region" description="Helical" evidence="10">
    <location>
        <begin position="6"/>
        <end position="26"/>
    </location>
</feature>
<keyword evidence="4" id="KW-0997">Cell inner membrane</keyword>
<dbReference type="Proteomes" id="UP000180098">
    <property type="component" value="Unassembled WGS sequence"/>
</dbReference>
<dbReference type="Pfam" id="PF06750">
    <property type="entry name" value="A24_N_bact"/>
    <property type="match status" value="1"/>
</dbReference>
<dbReference type="EMBL" id="MLQQ01000040">
    <property type="protein sequence ID" value="OIJ10276.1"/>
    <property type="molecule type" value="Genomic_DNA"/>
</dbReference>
<dbReference type="InterPro" id="IPR050882">
    <property type="entry name" value="Prepilin_peptidase/N-MTase"/>
</dbReference>
<evidence type="ECO:0000256" key="3">
    <source>
        <dbReference type="ARBA" id="ARBA00022475"/>
    </source>
</evidence>
<keyword evidence="5 9" id="KW-0812">Transmembrane</keyword>
<organism evidence="13 14">
    <name type="scientific">Anaerobacillus arseniciselenatis</name>
    <dbReference type="NCBI Taxonomy" id="85682"/>
    <lineage>
        <taxon>Bacteria</taxon>
        <taxon>Bacillati</taxon>
        <taxon>Bacillota</taxon>
        <taxon>Bacilli</taxon>
        <taxon>Bacillales</taxon>
        <taxon>Bacillaceae</taxon>
        <taxon>Anaerobacillus</taxon>
    </lineage>
</organism>
<name>A0A1S2LD36_9BACI</name>
<comment type="subcellular location">
    <subcellularLocation>
        <location evidence="1">Cell inner membrane</location>
        <topology evidence="1">Multi-pass membrane protein</topology>
    </subcellularLocation>
    <subcellularLocation>
        <location evidence="9">Cell membrane</location>
        <topology evidence="9">Multi-pass membrane protein</topology>
    </subcellularLocation>
</comment>
<evidence type="ECO:0000256" key="10">
    <source>
        <dbReference type="SAM" id="Phobius"/>
    </source>
</evidence>
<protein>
    <recommendedName>
        <fullName evidence="9">Prepilin leader peptidase/N-methyltransferase</fullName>
        <ecNumber evidence="9">2.1.1.-</ecNumber>
        <ecNumber evidence="9">3.4.23.43</ecNumber>
    </recommendedName>
</protein>
<evidence type="ECO:0000256" key="8">
    <source>
        <dbReference type="RuleBase" id="RU003793"/>
    </source>
</evidence>
<dbReference type="GO" id="GO:0008168">
    <property type="term" value="F:methyltransferase activity"/>
    <property type="evidence" value="ECO:0007669"/>
    <property type="project" value="UniProtKB-KW"/>
</dbReference>
<evidence type="ECO:0000256" key="1">
    <source>
        <dbReference type="ARBA" id="ARBA00004429"/>
    </source>
</evidence>
<feature type="transmembrane region" description="Helical" evidence="10">
    <location>
        <begin position="224"/>
        <end position="247"/>
    </location>
</feature>
<keyword evidence="14" id="KW-1185">Reference proteome</keyword>
<evidence type="ECO:0000256" key="5">
    <source>
        <dbReference type="ARBA" id="ARBA00022692"/>
    </source>
</evidence>
<evidence type="ECO:0000313" key="13">
    <source>
        <dbReference type="EMBL" id="OIJ10276.1"/>
    </source>
</evidence>
<evidence type="ECO:0000256" key="9">
    <source>
        <dbReference type="RuleBase" id="RU003794"/>
    </source>
</evidence>
<evidence type="ECO:0000313" key="14">
    <source>
        <dbReference type="Proteomes" id="UP000180098"/>
    </source>
</evidence>
<dbReference type="EC" id="2.1.1.-" evidence="9"/>
<dbReference type="InterPro" id="IPR010627">
    <property type="entry name" value="Prepilin_pept_A24_N"/>
</dbReference>
<accession>A0A1S2LD36</accession>
<evidence type="ECO:0000259" key="12">
    <source>
        <dbReference type="Pfam" id="PF06750"/>
    </source>
</evidence>
<dbReference type="InterPro" id="IPR000045">
    <property type="entry name" value="Prepilin_IV_endopep_pep"/>
</dbReference>
<dbReference type="InterPro" id="IPR014032">
    <property type="entry name" value="Peptidase_A24A_bac"/>
</dbReference>
<dbReference type="RefSeq" id="WP_071314040.1">
    <property type="nucleotide sequence ID" value="NZ_MLQQ01000040.1"/>
</dbReference>
<keyword evidence="7 10" id="KW-0472">Membrane</keyword>
<dbReference type="PANTHER" id="PTHR30487:SF0">
    <property type="entry name" value="PREPILIN LEADER PEPTIDASE_N-METHYLTRANSFERASE-RELATED"/>
    <property type="match status" value="1"/>
</dbReference>
<keyword evidence="9" id="KW-0645">Protease</keyword>
<dbReference type="EC" id="3.4.23.43" evidence="9"/>
<dbReference type="GO" id="GO:0006465">
    <property type="term" value="P:signal peptide processing"/>
    <property type="evidence" value="ECO:0007669"/>
    <property type="project" value="TreeGrafter"/>
</dbReference>
<evidence type="ECO:0000256" key="7">
    <source>
        <dbReference type="ARBA" id="ARBA00023136"/>
    </source>
</evidence>
<dbReference type="PANTHER" id="PTHR30487">
    <property type="entry name" value="TYPE 4 PREPILIN-LIKE PROTEINS LEADER PEPTIDE-PROCESSING ENZYME"/>
    <property type="match status" value="1"/>
</dbReference>
<evidence type="ECO:0000256" key="2">
    <source>
        <dbReference type="ARBA" id="ARBA00005801"/>
    </source>
</evidence>
<evidence type="ECO:0000256" key="6">
    <source>
        <dbReference type="ARBA" id="ARBA00022989"/>
    </source>
</evidence>
<dbReference type="AlphaFoldDB" id="A0A1S2LD36"/>
<feature type="domain" description="Prepilin peptidase A24 N-terminal" evidence="12">
    <location>
        <begin position="11"/>
        <end position="93"/>
    </location>
</feature>
<comment type="function">
    <text evidence="9">Plays an essential role in type IV pili and type II pseudopili formation by proteolytically removing the leader sequence from substrate proteins and subsequently monomethylating the alpha-amino group of the newly exposed N-terminal phenylalanine.</text>
</comment>
<comment type="catalytic activity">
    <reaction evidence="9">
        <text>Typically cleaves a -Gly-|-Phe- bond to release an N-terminal, basic peptide of 5-8 residues from type IV prepilin, and then N-methylates the new N-terminal amino group, the methyl donor being S-adenosyl-L-methionine.</text>
        <dbReference type="EC" id="3.4.23.43"/>
    </reaction>
</comment>
<dbReference type="GO" id="GO:0005886">
    <property type="term" value="C:plasma membrane"/>
    <property type="evidence" value="ECO:0007669"/>
    <property type="project" value="UniProtKB-SubCell"/>
</dbReference>
<dbReference type="PRINTS" id="PR00864">
    <property type="entry name" value="PREPILNPTASE"/>
</dbReference>
<keyword evidence="9" id="KW-0808">Transferase</keyword>
<reference evidence="13 14" key="1">
    <citation type="submission" date="2016-10" db="EMBL/GenBank/DDBJ databases">
        <title>Draft genome sequences of four alkaliphilic bacteria belonging to the Anaerobacillus genus.</title>
        <authorList>
            <person name="Bassil N.M."/>
            <person name="Lloyd J.R."/>
        </authorList>
    </citation>
    <scope>NUCLEOTIDE SEQUENCE [LARGE SCALE GENOMIC DNA]</scope>
    <source>
        <strain evidence="13 14">DSM 15340</strain>
    </source>
</reference>
<evidence type="ECO:0000256" key="4">
    <source>
        <dbReference type="ARBA" id="ARBA00022519"/>
    </source>
</evidence>
<feature type="transmembrane region" description="Helical" evidence="10">
    <location>
        <begin position="73"/>
        <end position="91"/>
    </location>
</feature>
<feature type="transmembrane region" description="Helical" evidence="10">
    <location>
        <begin position="97"/>
        <end position="114"/>
    </location>
</feature>
<dbReference type="OrthoDB" id="9789291at2"/>
<feature type="transmembrane region" description="Helical" evidence="10">
    <location>
        <begin position="126"/>
        <end position="144"/>
    </location>
</feature>
<keyword evidence="9" id="KW-0378">Hydrolase</keyword>
<dbReference type="GO" id="GO:0004190">
    <property type="term" value="F:aspartic-type endopeptidase activity"/>
    <property type="evidence" value="ECO:0007669"/>
    <property type="project" value="UniProtKB-EC"/>
</dbReference>
<dbReference type="GO" id="GO:0032259">
    <property type="term" value="P:methylation"/>
    <property type="evidence" value="ECO:0007669"/>
    <property type="project" value="UniProtKB-KW"/>
</dbReference>
<dbReference type="Pfam" id="PF01478">
    <property type="entry name" value="Peptidase_A24"/>
    <property type="match status" value="1"/>
</dbReference>